<evidence type="ECO:0000313" key="1">
    <source>
        <dbReference type="EMBL" id="QKS52612.1"/>
    </source>
</evidence>
<accession>A0A6N1AXU7</accession>
<gene>
    <name evidence="1" type="ORF">HUE56_19830</name>
</gene>
<dbReference type="AlphaFoldDB" id="A0A6N1AXU7"/>
<protein>
    <submittedName>
        <fullName evidence="1">Uncharacterized protein</fullName>
    </submittedName>
</protein>
<sequence>MIEEPNPFADAQEWLYFREALVRLPADDPDVAAALRHADEALAALGFDRTADPNRHRDLSAFVQMAG</sequence>
<name>A0A6N1AXU7_9PROT</name>
<dbReference type="EMBL" id="CP054619">
    <property type="protein sequence ID" value="QKS52612.1"/>
    <property type="molecule type" value="Genomic_DNA"/>
</dbReference>
<dbReference type="RefSeq" id="WP_149197402.1">
    <property type="nucleotide sequence ID" value="NZ_BSOV01000019.1"/>
</dbReference>
<proteinExistence type="predicted"/>
<keyword evidence="2" id="KW-1185">Reference proteome</keyword>
<reference evidence="1 2" key="1">
    <citation type="submission" date="2020-06" db="EMBL/GenBank/DDBJ databases">
        <title>Complete genome of Azosprillum oryzae KACC14407.</title>
        <authorList>
            <person name="Kim M."/>
            <person name="Park Y.-J."/>
            <person name="Shin J.-H."/>
        </authorList>
    </citation>
    <scope>NUCLEOTIDE SEQUENCE [LARGE SCALE GENOMIC DNA]</scope>
    <source>
        <strain evidence="1 2">KACC 14407</strain>
    </source>
</reference>
<organism evidence="1 2">
    <name type="scientific">Azospirillum oryzae</name>
    <dbReference type="NCBI Taxonomy" id="286727"/>
    <lineage>
        <taxon>Bacteria</taxon>
        <taxon>Pseudomonadati</taxon>
        <taxon>Pseudomonadota</taxon>
        <taxon>Alphaproteobacteria</taxon>
        <taxon>Rhodospirillales</taxon>
        <taxon>Azospirillaceae</taxon>
        <taxon>Azospirillum</taxon>
    </lineage>
</organism>
<dbReference type="Proteomes" id="UP000509702">
    <property type="component" value="Chromosome"/>
</dbReference>
<dbReference type="KEGG" id="aoz:HUE56_19830"/>
<evidence type="ECO:0000313" key="2">
    <source>
        <dbReference type="Proteomes" id="UP000509702"/>
    </source>
</evidence>